<keyword evidence="3" id="KW-0408">Iron</keyword>
<evidence type="ECO:0000256" key="4">
    <source>
        <dbReference type="ARBA" id="ARBA00025742"/>
    </source>
</evidence>
<evidence type="ECO:0000256" key="1">
    <source>
        <dbReference type="ARBA" id="ARBA00022723"/>
    </source>
</evidence>
<sequence length="254" mass="27490">MLVLQLTDFHVMRAGALLSGVDTRGAFTRLLERVGRLSPKPDLIIASGDLAEDTSDDVYAFIAESLRGLGVPLVVVPGNHDQREPFRRGFAREVGADPEHLAAAHLVDGLHVIALDTLVEGKAHGELSERQLAWLRTELDAAAEAPVLIVMHHPPFRTGLPAMDEIGLIAGRAELHDLLAGRKNVTGLLCGHVHRAMAGTFAGHPVRIAPSASFQFRLDFEHAGRFEVVQEPPQLMLHRIGDGAEGITSYLLPC</sequence>
<evidence type="ECO:0000256" key="3">
    <source>
        <dbReference type="ARBA" id="ARBA00023004"/>
    </source>
</evidence>
<accession>A0A917BQH4</accession>
<dbReference type="Gene3D" id="3.60.21.10">
    <property type="match status" value="1"/>
</dbReference>
<dbReference type="CDD" id="cd07402">
    <property type="entry name" value="MPP_GpdQ"/>
    <property type="match status" value="1"/>
</dbReference>
<evidence type="ECO:0000259" key="5">
    <source>
        <dbReference type="Pfam" id="PF00149"/>
    </source>
</evidence>
<dbReference type="SUPFAM" id="SSF56300">
    <property type="entry name" value="Metallo-dependent phosphatases"/>
    <property type="match status" value="1"/>
</dbReference>
<dbReference type="Pfam" id="PF00149">
    <property type="entry name" value="Metallophos"/>
    <property type="match status" value="1"/>
</dbReference>
<dbReference type="PANTHER" id="PTHR42988:SF2">
    <property type="entry name" value="CYCLIC NUCLEOTIDE PHOSPHODIESTERASE CBUA0032-RELATED"/>
    <property type="match status" value="1"/>
</dbReference>
<dbReference type="InterPro" id="IPR026575">
    <property type="entry name" value="GpdQ/CpdA-like"/>
</dbReference>
<keyword evidence="7" id="KW-1185">Reference proteome</keyword>
<dbReference type="InterPro" id="IPR050884">
    <property type="entry name" value="CNP_phosphodiesterase-III"/>
</dbReference>
<reference evidence="6" key="2">
    <citation type="submission" date="2020-09" db="EMBL/GenBank/DDBJ databases">
        <authorList>
            <person name="Sun Q."/>
            <person name="Sedlacek I."/>
        </authorList>
    </citation>
    <scope>NUCLEOTIDE SEQUENCE</scope>
    <source>
        <strain evidence="6">CCM 7897</strain>
    </source>
</reference>
<keyword evidence="1" id="KW-0479">Metal-binding</keyword>
<feature type="domain" description="Calcineurin-like phosphoesterase" evidence="5">
    <location>
        <begin position="1"/>
        <end position="195"/>
    </location>
</feature>
<comment type="similarity">
    <text evidence="4">Belongs to the cyclic nucleotide phosphodiesterase class-III family.</text>
</comment>
<dbReference type="RefSeq" id="WP_188575529.1">
    <property type="nucleotide sequence ID" value="NZ_BMCT01000001.1"/>
</dbReference>
<protein>
    <submittedName>
        <fullName evidence="6">3',5'-cyclic adenosine monophosphate phosphodiesterase CpdA</fullName>
    </submittedName>
</protein>
<proteinExistence type="inferred from homology"/>
<dbReference type="InterPro" id="IPR029052">
    <property type="entry name" value="Metallo-depent_PP-like"/>
</dbReference>
<comment type="caution">
    <text evidence="6">The sequence shown here is derived from an EMBL/GenBank/DDBJ whole genome shotgun (WGS) entry which is preliminary data.</text>
</comment>
<name>A0A917BQH4_9HYPH</name>
<evidence type="ECO:0000313" key="6">
    <source>
        <dbReference type="EMBL" id="GGF50696.1"/>
    </source>
</evidence>
<dbReference type="AlphaFoldDB" id="A0A917BQH4"/>
<dbReference type="GO" id="GO:0046872">
    <property type="term" value="F:metal ion binding"/>
    <property type="evidence" value="ECO:0007669"/>
    <property type="project" value="UniProtKB-KW"/>
</dbReference>
<evidence type="ECO:0000256" key="2">
    <source>
        <dbReference type="ARBA" id="ARBA00022801"/>
    </source>
</evidence>
<organism evidence="6 7">
    <name type="scientific">Azorhizobium oxalatiphilum</name>
    <dbReference type="NCBI Taxonomy" id="980631"/>
    <lineage>
        <taxon>Bacteria</taxon>
        <taxon>Pseudomonadati</taxon>
        <taxon>Pseudomonadota</taxon>
        <taxon>Alphaproteobacteria</taxon>
        <taxon>Hyphomicrobiales</taxon>
        <taxon>Xanthobacteraceae</taxon>
        <taxon>Azorhizobium</taxon>
    </lineage>
</organism>
<dbReference type="Proteomes" id="UP000606044">
    <property type="component" value="Unassembled WGS sequence"/>
</dbReference>
<keyword evidence="2" id="KW-0378">Hydrolase</keyword>
<gene>
    <name evidence="6" type="primary">cpdA</name>
    <name evidence="6" type="ORF">GCM10007301_07600</name>
</gene>
<evidence type="ECO:0000313" key="7">
    <source>
        <dbReference type="Proteomes" id="UP000606044"/>
    </source>
</evidence>
<dbReference type="PANTHER" id="PTHR42988">
    <property type="entry name" value="PHOSPHOHYDROLASE"/>
    <property type="match status" value="1"/>
</dbReference>
<reference evidence="6" key="1">
    <citation type="journal article" date="2014" name="Int. J. Syst. Evol. Microbiol.">
        <title>Complete genome sequence of Corynebacterium casei LMG S-19264T (=DSM 44701T), isolated from a smear-ripened cheese.</title>
        <authorList>
            <consortium name="US DOE Joint Genome Institute (JGI-PGF)"/>
            <person name="Walter F."/>
            <person name="Albersmeier A."/>
            <person name="Kalinowski J."/>
            <person name="Ruckert C."/>
        </authorList>
    </citation>
    <scope>NUCLEOTIDE SEQUENCE</scope>
    <source>
        <strain evidence="6">CCM 7897</strain>
    </source>
</reference>
<dbReference type="EMBL" id="BMCT01000001">
    <property type="protein sequence ID" value="GGF50696.1"/>
    <property type="molecule type" value="Genomic_DNA"/>
</dbReference>
<dbReference type="GO" id="GO:0004112">
    <property type="term" value="F:cyclic-nucleotide phosphodiesterase activity"/>
    <property type="evidence" value="ECO:0007669"/>
    <property type="project" value="InterPro"/>
</dbReference>
<dbReference type="InterPro" id="IPR004843">
    <property type="entry name" value="Calcineurin-like_PHP"/>
</dbReference>